<proteinExistence type="predicted"/>
<feature type="compositionally biased region" description="Polar residues" evidence="1">
    <location>
        <begin position="40"/>
        <end position="61"/>
    </location>
</feature>
<reference evidence="2 3" key="1">
    <citation type="submission" date="2016-06" db="EMBL/GenBank/DDBJ databases">
        <title>Evolution of pathogenesis and genome organization in the Tremellales.</title>
        <authorList>
            <person name="Cuomo C."/>
            <person name="Litvintseva A."/>
            <person name="Heitman J."/>
            <person name="Chen Y."/>
            <person name="Sun S."/>
            <person name="Springer D."/>
            <person name="Dromer F."/>
            <person name="Young S."/>
            <person name="Zeng Q."/>
            <person name="Chapman S."/>
            <person name="Gujja S."/>
            <person name="Saif S."/>
            <person name="Birren B."/>
        </authorList>
    </citation>
    <scope>NUCLEOTIDE SEQUENCE [LARGE SCALE GENOMIC DNA]</scope>
    <source>
        <strain evidence="2 3">CBS 6273</strain>
    </source>
</reference>
<comment type="caution">
    <text evidence="2">The sequence shown here is derived from an EMBL/GenBank/DDBJ whole genome shotgun (WGS) entry which is preliminary data.</text>
</comment>
<organism evidence="2 3">
    <name type="scientific">Cryptococcus amylolentus CBS 6273</name>
    <dbReference type="NCBI Taxonomy" id="1296118"/>
    <lineage>
        <taxon>Eukaryota</taxon>
        <taxon>Fungi</taxon>
        <taxon>Dikarya</taxon>
        <taxon>Basidiomycota</taxon>
        <taxon>Agaricomycotina</taxon>
        <taxon>Tremellomycetes</taxon>
        <taxon>Tremellales</taxon>
        <taxon>Cryptococcaceae</taxon>
        <taxon>Cryptococcus</taxon>
    </lineage>
</organism>
<evidence type="ECO:0000256" key="1">
    <source>
        <dbReference type="SAM" id="MobiDB-lite"/>
    </source>
</evidence>
<protein>
    <submittedName>
        <fullName evidence="2">Uncharacterized protein</fullName>
    </submittedName>
</protein>
<dbReference type="EMBL" id="MEKH01000004">
    <property type="protein sequence ID" value="ODO09068.1"/>
    <property type="molecule type" value="Genomic_DNA"/>
</dbReference>
<evidence type="ECO:0000313" key="3">
    <source>
        <dbReference type="Proteomes" id="UP000095149"/>
    </source>
</evidence>
<sequence>MPSHPGPPASSTGCSAPFHNEGPYMPGTPASVLNPLPSGDSISSGTQRLRSQAVTGTSTKVGENARKAGTPETSEDSSFWVKSAANWETDNYNSNQRRRLQHSSNKGKPVKEVLCQVLPTVSLYLSSSIQYLLTK</sequence>
<accession>A0A1E3K791</accession>
<gene>
    <name evidence="2" type="ORF">I350_02667</name>
</gene>
<name>A0A1E3K791_9TREE</name>
<dbReference type="Proteomes" id="UP000095149">
    <property type="component" value="Unassembled WGS sequence"/>
</dbReference>
<feature type="region of interest" description="Disordered" evidence="1">
    <location>
        <begin position="1"/>
        <end position="79"/>
    </location>
</feature>
<evidence type="ECO:0000313" key="2">
    <source>
        <dbReference type="EMBL" id="ODO09068.1"/>
    </source>
</evidence>
<dbReference type="AlphaFoldDB" id="A0A1E3K791"/>